<feature type="transmembrane region" description="Helical" evidence="5">
    <location>
        <begin position="230"/>
        <end position="249"/>
    </location>
</feature>
<dbReference type="GO" id="GO:0004252">
    <property type="term" value="F:serine-type endopeptidase activity"/>
    <property type="evidence" value="ECO:0007669"/>
    <property type="project" value="InterPro"/>
</dbReference>
<dbReference type="GO" id="GO:0016020">
    <property type="term" value="C:membrane"/>
    <property type="evidence" value="ECO:0007669"/>
    <property type="project" value="UniProtKB-SubCell"/>
</dbReference>
<keyword evidence="3 5" id="KW-1133">Transmembrane helix</keyword>
<dbReference type="OrthoDB" id="267668at2"/>
<evidence type="ECO:0000313" key="8">
    <source>
        <dbReference type="Proteomes" id="UP000317977"/>
    </source>
</evidence>
<evidence type="ECO:0000313" key="7">
    <source>
        <dbReference type="EMBL" id="TWU51311.1"/>
    </source>
</evidence>
<name>A0A5C6EVQ9_9BACT</name>
<feature type="transmembrane region" description="Helical" evidence="5">
    <location>
        <begin position="196"/>
        <end position="218"/>
    </location>
</feature>
<accession>A0A5C6EVQ9</accession>
<dbReference type="RefSeq" id="WP_146534693.1">
    <property type="nucleotide sequence ID" value="NZ_SJPX01000003.1"/>
</dbReference>
<dbReference type="InterPro" id="IPR035952">
    <property type="entry name" value="Rhomboid-like_sf"/>
</dbReference>
<dbReference type="AlphaFoldDB" id="A0A5C6EVQ9"/>
<feature type="transmembrane region" description="Helical" evidence="5">
    <location>
        <begin position="64"/>
        <end position="82"/>
    </location>
</feature>
<comment type="caution">
    <text evidence="7">The sequence shown here is derived from an EMBL/GenBank/DDBJ whole genome shotgun (WGS) entry which is preliminary data.</text>
</comment>
<organism evidence="7 8">
    <name type="scientific">Rubripirellula reticaptiva</name>
    <dbReference type="NCBI Taxonomy" id="2528013"/>
    <lineage>
        <taxon>Bacteria</taxon>
        <taxon>Pseudomonadati</taxon>
        <taxon>Planctomycetota</taxon>
        <taxon>Planctomycetia</taxon>
        <taxon>Pirellulales</taxon>
        <taxon>Pirellulaceae</taxon>
        <taxon>Rubripirellula</taxon>
    </lineage>
</organism>
<evidence type="ECO:0000259" key="6">
    <source>
        <dbReference type="Pfam" id="PF01694"/>
    </source>
</evidence>
<evidence type="ECO:0000256" key="5">
    <source>
        <dbReference type="SAM" id="Phobius"/>
    </source>
</evidence>
<evidence type="ECO:0000256" key="2">
    <source>
        <dbReference type="ARBA" id="ARBA00022692"/>
    </source>
</evidence>
<dbReference type="PANTHER" id="PTHR43066">
    <property type="entry name" value="RHOMBOID-RELATED PROTEIN"/>
    <property type="match status" value="1"/>
</dbReference>
<dbReference type="PANTHER" id="PTHR43066:SF5">
    <property type="entry name" value="RHOMBOID-LIKE PROTEIN 11, CHLOROPLASTIC-RELATED"/>
    <property type="match status" value="1"/>
</dbReference>
<reference evidence="7 8" key="1">
    <citation type="submission" date="2019-02" db="EMBL/GenBank/DDBJ databases">
        <title>Deep-cultivation of Planctomycetes and their phenomic and genomic characterization uncovers novel biology.</title>
        <authorList>
            <person name="Wiegand S."/>
            <person name="Jogler M."/>
            <person name="Boedeker C."/>
            <person name="Pinto D."/>
            <person name="Vollmers J."/>
            <person name="Rivas-Marin E."/>
            <person name="Kohn T."/>
            <person name="Peeters S.H."/>
            <person name="Heuer A."/>
            <person name="Rast P."/>
            <person name="Oberbeckmann S."/>
            <person name="Bunk B."/>
            <person name="Jeske O."/>
            <person name="Meyerdierks A."/>
            <person name="Storesund J.E."/>
            <person name="Kallscheuer N."/>
            <person name="Luecker S."/>
            <person name="Lage O.M."/>
            <person name="Pohl T."/>
            <person name="Merkel B.J."/>
            <person name="Hornburger P."/>
            <person name="Mueller R.-W."/>
            <person name="Bruemmer F."/>
            <person name="Labrenz M."/>
            <person name="Spormann A.M."/>
            <person name="Op Den Camp H."/>
            <person name="Overmann J."/>
            <person name="Amann R."/>
            <person name="Jetten M.S.M."/>
            <person name="Mascher T."/>
            <person name="Medema M.H."/>
            <person name="Devos D.P."/>
            <person name="Kaster A.-K."/>
            <person name="Ovreas L."/>
            <person name="Rohde M."/>
            <person name="Galperin M.Y."/>
            <person name="Jogler C."/>
        </authorList>
    </citation>
    <scope>NUCLEOTIDE SEQUENCE [LARGE SCALE GENOMIC DNA]</scope>
    <source>
        <strain evidence="7 8">Poly59</strain>
    </source>
</reference>
<feature type="transmembrane region" description="Helical" evidence="5">
    <location>
        <begin position="154"/>
        <end position="176"/>
    </location>
</feature>
<dbReference type="SUPFAM" id="SSF144091">
    <property type="entry name" value="Rhomboid-like"/>
    <property type="match status" value="1"/>
</dbReference>
<comment type="subcellular location">
    <subcellularLocation>
        <location evidence="1">Membrane</location>
        <topology evidence="1">Multi-pass membrane protein</topology>
    </subcellularLocation>
</comment>
<feature type="transmembrane region" description="Helical" evidence="5">
    <location>
        <begin position="12"/>
        <end position="32"/>
    </location>
</feature>
<evidence type="ECO:0000256" key="4">
    <source>
        <dbReference type="ARBA" id="ARBA00023136"/>
    </source>
</evidence>
<dbReference type="Gene3D" id="1.20.1540.10">
    <property type="entry name" value="Rhomboid-like"/>
    <property type="match status" value="1"/>
</dbReference>
<evidence type="ECO:0000256" key="3">
    <source>
        <dbReference type="ARBA" id="ARBA00022989"/>
    </source>
</evidence>
<gene>
    <name evidence="7" type="ORF">Poly59_29030</name>
</gene>
<keyword evidence="8" id="KW-1185">Reference proteome</keyword>
<dbReference type="InterPro" id="IPR022764">
    <property type="entry name" value="Peptidase_S54_rhomboid_dom"/>
</dbReference>
<keyword evidence="4 5" id="KW-0472">Membrane</keyword>
<dbReference type="Pfam" id="PF01694">
    <property type="entry name" value="Rhomboid"/>
    <property type="match status" value="1"/>
</dbReference>
<dbReference type="EMBL" id="SJPX01000003">
    <property type="protein sequence ID" value="TWU51311.1"/>
    <property type="molecule type" value="Genomic_DNA"/>
</dbReference>
<protein>
    <submittedName>
        <fullName evidence="7">Rhomboid family protein</fullName>
    </submittedName>
</protein>
<proteinExistence type="predicted"/>
<feature type="domain" description="Peptidase S54 rhomboid" evidence="6">
    <location>
        <begin position="53"/>
        <end position="243"/>
    </location>
</feature>
<sequence>MFFIYGTDAPLYHYPIVTSVMVVINVVVHWAIFMTGVDVTPWILAFGDGYHPIQMVTHNFLHMGWFHLIGNMLFLFPFGLVVEGKIGWARMLALYMAIGTVQGFTQQTMMLPFDTGSDAAEMVAMFDSPDSPLDEDVKKELKSQWRKDLMQEGFGSLGASAVIFGLLAVCVIWAPSNNFDVYFRWGLFMPAPDGGIREWAISTVCAMFVAKEMFMFWLMGMPLSSEALHLNGFIVGAACGAGMLVWGWVDCEGYDLISIWGGKPYKAKAIAKREREERAKHLQSLKPKGPPQAVIPKMPHQIQSNVMATTTPSPDTPDLIPGDPVAFAGARTAVKVNLFDHDLSLPDFDDGTVLVDPVAQTRQEIDALMAQEDYAGAIALFAAERKVDRQFVLLPASLARLAAGLIRNHHTKAAIALLKIGSDVYPANAPEWRTRVASLYLSASPADPIAAIKHLKQVDKQMLNSKTRDRFLAVAKQAKEMARG</sequence>
<evidence type="ECO:0000256" key="1">
    <source>
        <dbReference type="ARBA" id="ARBA00004141"/>
    </source>
</evidence>
<keyword evidence="2 5" id="KW-0812">Transmembrane</keyword>
<dbReference type="Proteomes" id="UP000317977">
    <property type="component" value="Unassembled WGS sequence"/>
</dbReference>